<dbReference type="AlphaFoldDB" id="A0A1J3JF60"/>
<organism evidence="1">
    <name type="scientific">Noccaea caerulescens</name>
    <name type="common">Alpine penny-cress</name>
    <name type="synonym">Thlaspi caerulescens</name>
    <dbReference type="NCBI Taxonomy" id="107243"/>
    <lineage>
        <taxon>Eukaryota</taxon>
        <taxon>Viridiplantae</taxon>
        <taxon>Streptophyta</taxon>
        <taxon>Embryophyta</taxon>
        <taxon>Tracheophyta</taxon>
        <taxon>Spermatophyta</taxon>
        <taxon>Magnoliopsida</taxon>
        <taxon>eudicotyledons</taxon>
        <taxon>Gunneridae</taxon>
        <taxon>Pentapetalae</taxon>
        <taxon>rosids</taxon>
        <taxon>malvids</taxon>
        <taxon>Brassicales</taxon>
        <taxon>Brassicaceae</taxon>
        <taxon>Coluteocarpeae</taxon>
        <taxon>Noccaea</taxon>
    </lineage>
</organism>
<proteinExistence type="predicted"/>
<evidence type="ECO:0000313" key="1">
    <source>
        <dbReference type="EMBL" id="JAU91007.1"/>
    </source>
</evidence>
<name>A0A1J3JF60_NOCCA</name>
<sequence>MSDTLCLVFQLLGFKNQVDYHSLPLSLSRRPFLLLSFFLISNLVSASPCLPDTLGYLGEVTIRVYGDMYQPKEYYQSAGIKLKRDGVIYIEINMRDF</sequence>
<reference evidence="1" key="1">
    <citation type="submission" date="2016-07" db="EMBL/GenBank/DDBJ databases">
        <title>De novo transcriptome assembly of four accessions of the metal hyperaccumulator plant Noccaea caerulescens.</title>
        <authorList>
            <person name="Blande D."/>
            <person name="Halimaa P."/>
            <person name="Tervahauta A.I."/>
            <person name="Aarts M.G."/>
            <person name="Karenlampi S.O."/>
        </authorList>
    </citation>
    <scope>NUCLEOTIDE SEQUENCE</scope>
</reference>
<gene>
    <name evidence="1" type="ORF">MP_TR135_c2_g1_i1_g.260</name>
</gene>
<accession>A0A1J3JF60</accession>
<dbReference type="EMBL" id="GEVM01014931">
    <property type="protein sequence ID" value="JAU91007.1"/>
    <property type="molecule type" value="Transcribed_RNA"/>
</dbReference>
<protein>
    <submittedName>
        <fullName evidence="1">Uncharacterized protein</fullName>
    </submittedName>
</protein>